<reference evidence="2" key="1">
    <citation type="journal article" date="2023" name="Nat. Commun.">
        <title>Diploid and tetraploid genomes of Acorus and the evolution of monocots.</title>
        <authorList>
            <person name="Ma L."/>
            <person name="Liu K.W."/>
            <person name="Li Z."/>
            <person name="Hsiao Y.Y."/>
            <person name="Qi Y."/>
            <person name="Fu T."/>
            <person name="Tang G.D."/>
            <person name="Zhang D."/>
            <person name="Sun W.H."/>
            <person name="Liu D.K."/>
            <person name="Li Y."/>
            <person name="Chen G.Z."/>
            <person name="Liu X.D."/>
            <person name="Liao X.Y."/>
            <person name="Jiang Y.T."/>
            <person name="Yu X."/>
            <person name="Hao Y."/>
            <person name="Huang J."/>
            <person name="Zhao X.W."/>
            <person name="Ke S."/>
            <person name="Chen Y.Y."/>
            <person name="Wu W.L."/>
            <person name="Hsu J.L."/>
            <person name="Lin Y.F."/>
            <person name="Huang M.D."/>
            <person name="Li C.Y."/>
            <person name="Huang L."/>
            <person name="Wang Z.W."/>
            <person name="Zhao X."/>
            <person name="Zhong W.Y."/>
            <person name="Peng D.H."/>
            <person name="Ahmad S."/>
            <person name="Lan S."/>
            <person name="Zhang J.S."/>
            <person name="Tsai W.C."/>
            <person name="Van de Peer Y."/>
            <person name="Liu Z.J."/>
        </authorList>
    </citation>
    <scope>NUCLEOTIDE SEQUENCE</scope>
    <source>
        <strain evidence="2">CP</strain>
    </source>
</reference>
<feature type="region of interest" description="Disordered" evidence="1">
    <location>
        <begin position="1"/>
        <end position="21"/>
    </location>
</feature>
<evidence type="ECO:0000256" key="1">
    <source>
        <dbReference type="SAM" id="MobiDB-lite"/>
    </source>
</evidence>
<accession>A0AAV9D532</accession>
<protein>
    <submittedName>
        <fullName evidence="2">Uncharacterized protein</fullName>
    </submittedName>
</protein>
<sequence>MPHHTSTQPNNPIIPSNPRPRPCLVRAVADLCARGDLASAVEALPLLSRRGLRLDSPPSPPSSSSASAPAPSPTPAFSTSTSSSPASAGTPRRPSSPTTS</sequence>
<dbReference type="Proteomes" id="UP001180020">
    <property type="component" value="Unassembled WGS sequence"/>
</dbReference>
<evidence type="ECO:0000313" key="3">
    <source>
        <dbReference type="Proteomes" id="UP001180020"/>
    </source>
</evidence>
<reference evidence="2" key="2">
    <citation type="submission" date="2023-06" db="EMBL/GenBank/DDBJ databases">
        <authorList>
            <person name="Ma L."/>
            <person name="Liu K.-W."/>
            <person name="Li Z."/>
            <person name="Hsiao Y.-Y."/>
            <person name="Qi Y."/>
            <person name="Fu T."/>
            <person name="Tang G."/>
            <person name="Zhang D."/>
            <person name="Sun W.-H."/>
            <person name="Liu D.-K."/>
            <person name="Li Y."/>
            <person name="Chen G.-Z."/>
            <person name="Liu X.-D."/>
            <person name="Liao X.-Y."/>
            <person name="Jiang Y.-T."/>
            <person name="Yu X."/>
            <person name="Hao Y."/>
            <person name="Huang J."/>
            <person name="Zhao X.-W."/>
            <person name="Ke S."/>
            <person name="Chen Y.-Y."/>
            <person name="Wu W.-L."/>
            <person name="Hsu J.-L."/>
            <person name="Lin Y.-F."/>
            <person name="Huang M.-D."/>
            <person name="Li C.-Y."/>
            <person name="Huang L."/>
            <person name="Wang Z.-W."/>
            <person name="Zhao X."/>
            <person name="Zhong W.-Y."/>
            <person name="Peng D.-H."/>
            <person name="Ahmad S."/>
            <person name="Lan S."/>
            <person name="Zhang J.-S."/>
            <person name="Tsai W.-C."/>
            <person name="Van De Peer Y."/>
            <person name="Liu Z.-J."/>
        </authorList>
    </citation>
    <scope>NUCLEOTIDE SEQUENCE</scope>
    <source>
        <strain evidence="2">CP</strain>
        <tissue evidence="2">Leaves</tissue>
    </source>
</reference>
<dbReference type="AlphaFoldDB" id="A0AAV9D532"/>
<name>A0AAV9D532_ACOCL</name>
<proteinExistence type="predicted"/>
<feature type="region of interest" description="Disordered" evidence="1">
    <location>
        <begin position="47"/>
        <end position="100"/>
    </location>
</feature>
<keyword evidence="3" id="KW-1185">Reference proteome</keyword>
<organism evidence="2 3">
    <name type="scientific">Acorus calamus</name>
    <name type="common">Sweet flag</name>
    <dbReference type="NCBI Taxonomy" id="4465"/>
    <lineage>
        <taxon>Eukaryota</taxon>
        <taxon>Viridiplantae</taxon>
        <taxon>Streptophyta</taxon>
        <taxon>Embryophyta</taxon>
        <taxon>Tracheophyta</taxon>
        <taxon>Spermatophyta</taxon>
        <taxon>Magnoliopsida</taxon>
        <taxon>Liliopsida</taxon>
        <taxon>Acoraceae</taxon>
        <taxon>Acorus</taxon>
    </lineage>
</organism>
<dbReference type="EMBL" id="JAUJYO010000015">
    <property type="protein sequence ID" value="KAK1296292.1"/>
    <property type="molecule type" value="Genomic_DNA"/>
</dbReference>
<feature type="compositionally biased region" description="Low complexity" evidence="1">
    <location>
        <begin position="62"/>
        <end position="100"/>
    </location>
</feature>
<evidence type="ECO:0000313" key="2">
    <source>
        <dbReference type="EMBL" id="KAK1296292.1"/>
    </source>
</evidence>
<gene>
    <name evidence="2" type="ORF">QJS10_CPB15g00467</name>
</gene>
<comment type="caution">
    <text evidence="2">The sequence shown here is derived from an EMBL/GenBank/DDBJ whole genome shotgun (WGS) entry which is preliminary data.</text>
</comment>